<gene>
    <name evidence="2" type="ORF">NP493_537g02062</name>
</gene>
<sequence length="30" mass="3255">MWDVCSNIVIGLSILDMWSVLCVPYLGGGI</sequence>
<keyword evidence="1" id="KW-1133">Transmembrane helix</keyword>
<comment type="caution">
    <text evidence="2">The sequence shown here is derived from an EMBL/GenBank/DDBJ whole genome shotgun (WGS) entry which is preliminary data.</text>
</comment>
<protein>
    <submittedName>
        <fullName evidence="2">Uncharacterized protein</fullName>
    </submittedName>
</protein>
<accession>A0AAD9KWJ3</accession>
<reference evidence="2" key="1">
    <citation type="journal article" date="2023" name="Mol. Biol. Evol.">
        <title>Third-Generation Sequencing Reveals the Adaptive Role of the Epigenome in Three Deep-Sea Polychaetes.</title>
        <authorList>
            <person name="Perez M."/>
            <person name="Aroh O."/>
            <person name="Sun Y."/>
            <person name="Lan Y."/>
            <person name="Juniper S.K."/>
            <person name="Young C.R."/>
            <person name="Angers B."/>
            <person name="Qian P.Y."/>
        </authorList>
    </citation>
    <scope>NUCLEOTIDE SEQUENCE</scope>
    <source>
        <strain evidence="2">R07B-5</strain>
    </source>
</reference>
<organism evidence="2 3">
    <name type="scientific">Ridgeia piscesae</name>
    <name type="common">Tubeworm</name>
    <dbReference type="NCBI Taxonomy" id="27915"/>
    <lineage>
        <taxon>Eukaryota</taxon>
        <taxon>Metazoa</taxon>
        <taxon>Spiralia</taxon>
        <taxon>Lophotrochozoa</taxon>
        <taxon>Annelida</taxon>
        <taxon>Polychaeta</taxon>
        <taxon>Sedentaria</taxon>
        <taxon>Canalipalpata</taxon>
        <taxon>Sabellida</taxon>
        <taxon>Siboglinidae</taxon>
        <taxon>Ridgeia</taxon>
    </lineage>
</organism>
<evidence type="ECO:0000313" key="2">
    <source>
        <dbReference type="EMBL" id="KAK2178640.1"/>
    </source>
</evidence>
<evidence type="ECO:0000256" key="1">
    <source>
        <dbReference type="SAM" id="Phobius"/>
    </source>
</evidence>
<feature type="transmembrane region" description="Helical" evidence="1">
    <location>
        <begin position="6"/>
        <end position="27"/>
    </location>
</feature>
<proteinExistence type="predicted"/>
<keyword evidence="1" id="KW-0812">Transmembrane</keyword>
<dbReference type="EMBL" id="JAODUO010000536">
    <property type="protein sequence ID" value="KAK2178640.1"/>
    <property type="molecule type" value="Genomic_DNA"/>
</dbReference>
<keyword evidence="1" id="KW-0472">Membrane</keyword>
<evidence type="ECO:0000313" key="3">
    <source>
        <dbReference type="Proteomes" id="UP001209878"/>
    </source>
</evidence>
<keyword evidence="3" id="KW-1185">Reference proteome</keyword>
<dbReference type="AlphaFoldDB" id="A0AAD9KWJ3"/>
<name>A0AAD9KWJ3_RIDPI</name>
<dbReference type="Proteomes" id="UP001209878">
    <property type="component" value="Unassembled WGS sequence"/>
</dbReference>